<name>A0A183JGN5_9TREM</name>
<dbReference type="AlphaFoldDB" id="A0A183JGN5"/>
<dbReference type="STRING" id="6186.A0A183JGN5"/>
<dbReference type="Proteomes" id="UP000279833">
    <property type="component" value="Unassembled WGS sequence"/>
</dbReference>
<gene>
    <name evidence="1" type="ORF">SCUD_LOCUS1858</name>
</gene>
<reference evidence="3" key="1">
    <citation type="submission" date="2016-06" db="UniProtKB">
        <authorList>
            <consortium name="WormBaseParasite"/>
        </authorList>
    </citation>
    <scope>IDENTIFICATION</scope>
</reference>
<dbReference type="WBParaSite" id="SCUD_0000185701-mRNA-1">
    <property type="protein sequence ID" value="SCUD_0000185701-mRNA-1"/>
    <property type="gene ID" value="SCUD_0000185701"/>
</dbReference>
<protein>
    <submittedName>
        <fullName evidence="3">Sen15 domain-containing protein</fullName>
    </submittedName>
</protein>
<dbReference type="EMBL" id="UZAK01001622">
    <property type="protein sequence ID" value="VDO70535.1"/>
    <property type="molecule type" value="Genomic_DNA"/>
</dbReference>
<organism evidence="3">
    <name type="scientific">Schistosoma curassoni</name>
    <dbReference type="NCBI Taxonomy" id="6186"/>
    <lineage>
        <taxon>Eukaryota</taxon>
        <taxon>Metazoa</taxon>
        <taxon>Spiralia</taxon>
        <taxon>Lophotrochozoa</taxon>
        <taxon>Platyhelminthes</taxon>
        <taxon>Trematoda</taxon>
        <taxon>Digenea</taxon>
        <taxon>Strigeidida</taxon>
        <taxon>Schistosomatoidea</taxon>
        <taxon>Schistosomatidae</taxon>
        <taxon>Schistosoma</taxon>
    </lineage>
</organism>
<evidence type="ECO:0000313" key="3">
    <source>
        <dbReference type="WBParaSite" id="SCUD_0000185701-mRNA-1"/>
    </source>
</evidence>
<evidence type="ECO:0000313" key="1">
    <source>
        <dbReference type="EMBL" id="VDO70535.1"/>
    </source>
</evidence>
<accession>A0A183JGN5</accession>
<evidence type="ECO:0000313" key="2">
    <source>
        <dbReference type="Proteomes" id="UP000279833"/>
    </source>
</evidence>
<sequence>MQFYSSQILLLIVSRRSKHNKVSSIRSSPKINVNSIKIDETLLNRELSSLTSTSSDLMHSWLVMVPIRDVLNSVENFNGESLKQTNTIASVVNESIHTNLPRKNLSEFITRGNIEALPWHAIKLTTNGDRSIVFVLFENYSTCRVYLMERPEPDETMVVDYAASESHLQATNNSNDVNIVGADDTGVVAGTSHVIGKV</sequence>
<keyword evidence="2" id="KW-1185">Reference proteome</keyword>
<reference evidence="1 2" key="2">
    <citation type="submission" date="2018-11" db="EMBL/GenBank/DDBJ databases">
        <authorList>
            <consortium name="Pathogen Informatics"/>
        </authorList>
    </citation>
    <scope>NUCLEOTIDE SEQUENCE [LARGE SCALE GENOMIC DNA]</scope>
    <source>
        <strain evidence="1">Dakar</strain>
        <strain evidence="2">Dakar, Senegal</strain>
    </source>
</reference>
<proteinExistence type="predicted"/>